<organism evidence="1 2">
    <name type="scientific">Anopheles stephensi</name>
    <name type="common">Indo-Pakistan malaria mosquito</name>
    <dbReference type="NCBI Taxonomy" id="30069"/>
    <lineage>
        <taxon>Eukaryota</taxon>
        <taxon>Metazoa</taxon>
        <taxon>Ecdysozoa</taxon>
        <taxon>Arthropoda</taxon>
        <taxon>Hexapoda</taxon>
        <taxon>Insecta</taxon>
        <taxon>Pterygota</taxon>
        <taxon>Neoptera</taxon>
        <taxon>Endopterygota</taxon>
        <taxon>Diptera</taxon>
        <taxon>Nematocera</taxon>
        <taxon>Culicoidea</taxon>
        <taxon>Culicidae</taxon>
        <taxon>Anophelinae</taxon>
        <taxon>Anopheles</taxon>
    </lineage>
</organism>
<evidence type="ECO:0000313" key="2">
    <source>
        <dbReference type="Proteomes" id="UP000076408"/>
    </source>
</evidence>
<dbReference type="KEGG" id="aste:118503529"/>
<dbReference type="Proteomes" id="UP000076408">
    <property type="component" value="Unassembled WGS sequence"/>
</dbReference>
<name>A0A182YK08_ANOST</name>
<keyword evidence="2" id="KW-1185">Reference proteome</keyword>
<dbReference type="STRING" id="30069.A0A182YK08"/>
<dbReference type="VEuPathDB" id="VectorBase:ASTEI20_037939"/>
<dbReference type="PROSITE" id="PS00282">
    <property type="entry name" value="KAZAL_1"/>
    <property type="match status" value="1"/>
</dbReference>
<protein>
    <submittedName>
        <fullName evidence="1">Kazal-like domain-containing protein</fullName>
    </submittedName>
</protein>
<reference evidence="1" key="2">
    <citation type="submission" date="2020-05" db="UniProtKB">
        <authorList>
            <consortium name="EnsemblMetazoa"/>
        </authorList>
    </citation>
    <scope>IDENTIFICATION</scope>
    <source>
        <strain evidence="1">Indian</strain>
    </source>
</reference>
<dbReference type="RefSeq" id="XP_035892807.1">
    <property type="nucleotide sequence ID" value="XM_036036914.1"/>
</dbReference>
<dbReference type="InterPro" id="IPR036058">
    <property type="entry name" value="Kazal_dom_sf"/>
</dbReference>
<proteinExistence type="predicted"/>
<dbReference type="Gene3D" id="3.30.60.30">
    <property type="match status" value="1"/>
</dbReference>
<evidence type="ECO:0000313" key="1">
    <source>
        <dbReference type="EnsemblMetazoa" id="ASTEI08794-PA"/>
    </source>
</evidence>
<dbReference type="CDD" id="cd00104">
    <property type="entry name" value="KAZAL_FS"/>
    <property type="match status" value="1"/>
</dbReference>
<sequence>MRCLSYINLFVLGVLALVLSANADRPCGCPRIYVPVCGTDLKTYASQCVLDCRSDSNYGRKVDLKLLREGRCNDTDQVEEHK</sequence>
<dbReference type="EnsemblMetazoa" id="ASTEI08794-RA">
    <property type="protein sequence ID" value="ASTEI08794-PA"/>
    <property type="gene ID" value="ASTEI08794"/>
</dbReference>
<dbReference type="AlphaFoldDB" id="A0A182YK08"/>
<dbReference type="VEuPathDB" id="VectorBase:ASTEI08794"/>
<dbReference type="InterPro" id="IPR053265">
    <property type="entry name" value="Serpin"/>
</dbReference>
<dbReference type="OMA" id="PANWEPV"/>
<dbReference type="PANTHER" id="PTHR21131">
    <property type="entry name" value="SERINE-TYPE ENDOPEPTIDASE INHIBITOR"/>
    <property type="match status" value="1"/>
</dbReference>
<dbReference type="GO" id="GO:0005615">
    <property type="term" value="C:extracellular space"/>
    <property type="evidence" value="ECO:0007669"/>
    <property type="project" value="TreeGrafter"/>
</dbReference>
<dbReference type="GeneID" id="118503529"/>
<dbReference type="InterPro" id="IPR002350">
    <property type="entry name" value="Kazal_dom"/>
</dbReference>
<dbReference type="VEuPathDB" id="VectorBase:ASTE000207"/>
<dbReference type="Pfam" id="PF00050">
    <property type="entry name" value="Kazal_1"/>
    <property type="match status" value="1"/>
</dbReference>
<dbReference type="PANTHER" id="PTHR21131:SF0">
    <property type="entry name" value="GEO10195P1-RELATED"/>
    <property type="match status" value="1"/>
</dbReference>
<reference evidence="2" key="1">
    <citation type="journal article" date="2014" name="Genome Biol.">
        <title>Genome analysis of a major urban malaria vector mosquito, Anopheles stephensi.</title>
        <authorList>
            <person name="Jiang X."/>
            <person name="Peery A."/>
            <person name="Hall A.B."/>
            <person name="Sharma A."/>
            <person name="Chen X.G."/>
            <person name="Waterhouse R.M."/>
            <person name="Komissarov A."/>
            <person name="Riehle M.M."/>
            <person name="Shouche Y."/>
            <person name="Sharakhova M.V."/>
            <person name="Lawson D."/>
            <person name="Pakpour N."/>
            <person name="Arensburger P."/>
            <person name="Davidson V.L."/>
            <person name="Eiglmeier K."/>
            <person name="Emrich S."/>
            <person name="George P."/>
            <person name="Kennedy R.C."/>
            <person name="Mane S.P."/>
            <person name="Maslen G."/>
            <person name="Oringanje C."/>
            <person name="Qi Y."/>
            <person name="Settlage R."/>
            <person name="Tojo M."/>
            <person name="Tubio J.M."/>
            <person name="Unger M.F."/>
            <person name="Wang B."/>
            <person name="Vernick K.D."/>
            <person name="Ribeiro J.M."/>
            <person name="James A.A."/>
            <person name="Michel K."/>
            <person name="Riehle M.A."/>
            <person name="Luckhart S."/>
            <person name="Sharakhov I.V."/>
            <person name="Tu Z."/>
        </authorList>
    </citation>
    <scope>NUCLEOTIDE SEQUENCE [LARGE SCALE GENOMIC DNA]</scope>
    <source>
        <strain evidence="2">Indian</strain>
    </source>
</reference>
<dbReference type="SMART" id="SM00280">
    <property type="entry name" value="KAZAL"/>
    <property type="match status" value="1"/>
</dbReference>
<dbReference type="SUPFAM" id="SSF100895">
    <property type="entry name" value="Kazal-type serine protease inhibitors"/>
    <property type="match status" value="1"/>
</dbReference>
<dbReference type="PROSITE" id="PS51465">
    <property type="entry name" value="KAZAL_2"/>
    <property type="match status" value="1"/>
</dbReference>
<accession>A0A182YK08</accession>